<dbReference type="EMBL" id="QEKY01000005">
    <property type="protein sequence ID" value="PVZ12156.1"/>
    <property type="molecule type" value="Genomic_DNA"/>
</dbReference>
<keyword evidence="2" id="KW-1185">Reference proteome</keyword>
<organism evidence="1 2">
    <name type="scientific">Porphyromonas loveana</name>
    <dbReference type="NCBI Taxonomy" id="1884669"/>
    <lineage>
        <taxon>Bacteria</taxon>
        <taxon>Pseudomonadati</taxon>
        <taxon>Bacteroidota</taxon>
        <taxon>Bacteroidia</taxon>
        <taxon>Bacteroidales</taxon>
        <taxon>Porphyromonadaceae</taxon>
        <taxon>Porphyromonas</taxon>
    </lineage>
</organism>
<gene>
    <name evidence="1" type="ORF">C7382_10542</name>
</gene>
<dbReference type="Proteomes" id="UP000245462">
    <property type="component" value="Unassembled WGS sequence"/>
</dbReference>
<accession>A0A2U1FJ13</accession>
<name>A0A2U1FJ13_9PORP</name>
<proteinExistence type="predicted"/>
<evidence type="ECO:0000313" key="2">
    <source>
        <dbReference type="Proteomes" id="UP000245462"/>
    </source>
</evidence>
<comment type="caution">
    <text evidence="1">The sequence shown here is derived from an EMBL/GenBank/DDBJ whole genome shotgun (WGS) entry which is preliminary data.</text>
</comment>
<protein>
    <submittedName>
        <fullName evidence="1">Uncharacterized protein</fullName>
    </submittedName>
</protein>
<sequence>MHGNKFDRLYPLQLLRNSLSIKTLQHQESSYNRPMQLCRDPKSSYNGSNTFADSQNRTAIVPIHLHEAKIALQSSQYIYMEPKSLYNGNLQMI</sequence>
<evidence type="ECO:0000313" key="1">
    <source>
        <dbReference type="EMBL" id="PVZ12156.1"/>
    </source>
</evidence>
<reference evidence="1 2" key="1">
    <citation type="submission" date="2018-04" db="EMBL/GenBank/DDBJ databases">
        <title>Genomic Encyclopedia of Type Strains, Phase IV (KMG-IV): sequencing the most valuable type-strain genomes for metagenomic binning, comparative biology and taxonomic classification.</title>
        <authorList>
            <person name="Goeker M."/>
        </authorList>
    </citation>
    <scope>NUCLEOTIDE SEQUENCE [LARGE SCALE GENOMIC DNA]</scope>
    <source>
        <strain evidence="1 2">DSM 28520</strain>
    </source>
</reference>
<dbReference type="AlphaFoldDB" id="A0A2U1FJ13"/>